<accession>A0A8T2JZS3</accession>
<dbReference type="AlphaFoldDB" id="A0A8T2JZS3"/>
<keyword evidence="1" id="KW-0040">ANK repeat</keyword>
<dbReference type="InterPro" id="IPR002110">
    <property type="entry name" value="Ankyrin_rpt"/>
</dbReference>
<protein>
    <recommendedName>
        <fullName evidence="4">Ankyrin repeat domain-containing protein 9</fullName>
    </recommendedName>
</protein>
<gene>
    <name evidence="2" type="ORF">GDO86_016075</name>
</gene>
<dbReference type="PROSITE" id="PS50297">
    <property type="entry name" value="ANK_REP_REGION"/>
    <property type="match status" value="1"/>
</dbReference>
<evidence type="ECO:0000313" key="2">
    <source>
        <dbReference type="EMBL" id="KAG8449263.1"/>
    </source>
</evidence>
<reference evidence="2" key="1">
    <citation type="thesis" date="2020" institute="ProQuest LLC" country="789 East Eisenhower Parkway, Ann Arbor, MI, USA">
        <title>Comparative Genomics and Chromosome Evolution.</title>
        <authorList>
            <person name="Mudd A.B."/>
        </authorList>
    </citation>
    <scope>NUCLEOTIDE SEQUENCE</scope>
    <source>
        <strain evidence="2">Female2</strain>
        <tissue evidence="2">Blood</tissue>
    </source>
</reference>
<dbReference type="PROSITE" id="PS50088">
    <property type="entry name" value="ANK_REPEAT"/>
    <property type="match status" value="1"/>
</dbReference>
<comment type="caution">
    <text evidence="2">The sequence shown here is derived from an EMBL/GenBank/DDBJ whole genome shotgun (WGS) entry which is preliminary data.</text>
</comment>
<dbReference type="Proteomes" id="UP000812440">
    <property type="component" value="Chromosome 8_10"/>
</dbReference>
<dbReference type="EMBL" id="JAACNH010000003">
    <property type="protein sequence ID" value="KAG8449264.1"/>
    <property type="molecule type" value="Genomic_DNA"/>
</dbReference>
<evidence type="ECO:0000313" key="3">
    <source>
        <dbReference type="Proteomes" id="UP000812440"/>
    </source>
</evidence>
<dbReference type="InterPro" id="IPR036770">
    <property type="entry name" value="Ankyrin_rpt-contain_sf"/>
</dbReference>
<sequence length="293" mass="33117">MIGAIQRSERSNGDYQSQKQCKKTSFAFYQAVRDLLPVWVLEDMRIMEVLHWEEGGQVSSYSPSEALLYALVHDHQTYAQYLLGRYPKEALAVPSKSFTCCQSSAHHLTMAIRYGRAGILRTILHTLRSFPHHIRLDYINRTGCDGVEGGKSPLHLACELHQADCLVLLLGHGARPTITDSTGNTPLDSLLQLIWESQRDLRHKRLCVESLLLFMPRVTVSVQLRDKMRSEPGVWQELIGPDYCSWISGASPPSLFALSMQSLLMALPAHRFPQALEELSLPDFLKPLPLRKL</sequence>
<dbReference type="Gene3D" id="1.25.40.20">
    <property type="entry name" value="Ankyrin repeat-containing domain"/>
    <property type="match status" value="1"/>
</dbReference>
<dbReference type="SMART" id="SM00248">
    <property type="entry name" value="ANK"/>
    <property type="match status" value="1"/>
</dbReference>
<evidence type="ECO:0008006" key="4">
    <source>
        <dbReference type="Google" id="ProtNLM"/>
    </source>
</evidence>
<dbReference type="Pfam" id="PF00023">
    <property type="entry name" value="Ank"/>
    <property type="match status" value="1"/>
</dbReference>
<dbReference type="EMBL" id="JAACNH010000003">
    <property type="protein sequence ID" value="KAG8449263.1"/>
    <property type="molecule type" value="Genomic_DNA"/>
</dbReference>
<name>A0A8T2JZS3_9PIPI</name>
<dbReference type="OrthoDB" id="45365at2759"/>
<evidence type="ECO:0000256" key="1">
    <source>
        <dbReference type="PROSITE-ProRule" id="PRU00023"/>
    </source>
</evidence>
<organism evidence="2 3">
    <name type="scientific">Hymenochirus boettgeri</name>
    <name type="common">Congo dwarf clawed frog</name>
    <dbReference type="NCBI Taxonomy" id="247094"/>
    <lineage>
        <taxon>Eukaryota</taxon>
        <taxon>Metazoa</taxon>
        <taxon>Chordata</taxon>
        <taxon>Craniata</taxon>
        <taxon>Vertebrata</taxon>
        <taxon>Euteleostomi</taxon>
        <taxon>Amphibia</taxon>
        <taxon>Batrachia</taxon>
        <taxon>Anura</taxon>
        <taxon>Pipoidea</taxon>
        <taxon>Pipidae</taxon>
        <taxon>Pipinae</taxon>
        <taxon>Hymenochirus</taxon>
    </lineage>
</organism>
<keyword evidence="3" id="KW-1185">Reference proteome</keyword>
<proteinExistence type="predicted"/>
<feature type="repeat" description="ANK" evidence="1">
    <location>
        <begin position="149"/>
        <end position="181"/>
    </location>
</feature>
<dbReference type="SUPFAM" id="SSF48403">
    <property type="entry name" value="Ankyrin repeat"/>
    <property type="match status" value="1"/>
</dbReference>